<dbReference type="Gene3D" id="1.25.40.10">
    <property type="entry name" value="Tetratricopeptide repeat domain"/>
    <property type="match status" value="1"/>
</dbReference>
<feature type="repeat" description="TPR" evidence="8">
    <location>
        <begin position="396"/>
        <end position="429"/>
    </location>
</feature>
<evidence type="ECO:0000256" key="2">
    <source>
        <dbReference type="ARBA" id="ARBA00004496"/>
    </source>
</evidence>
<feature type="repeat" description="TPR" evidence="8">
    <location>
        <begin position="506"/>
        <end position="539"/>
    </location>
</feature>
<dbReference type="Pfam" id="PF13432">
    <property type="entry name" value="TPR_16"/>
    <property type="match status" value="2"/>
</dbReference>
<dbReference type="OrthoDB" id="15716at2759"/>
<evidence type="ECO:0000256" key="4">
    <source>
        <dbReference type="ARBA" id="ARBA00022490"/>
    </source>
</evidence>
<keyword evidence="4" id="KW-0963">Cytoplasm</keyword>
<keyword evidence="7" id="KW-0576">Peroxisome</keyword>
<evidence type="ECO:0000256" key="8">
    <source>
        <dbReference type="PROSITE-ProRule" id="PRU00339"/>
    </source>
</evidence>
<name>A0A8J4UW19_9MYCE</name>
<evidence type="ECO:0000256" key="5">
    <source>
        <dbReference type="ARBA" id="ARBA00022737"/>
    </source>
</evidence>
<dbReference type="AlphaFoldDB" id="A0A8J4UW19"/>
<dbReference type="Proteomes" id="UP000695562">
    <property type="component" value="Unassembled WGS sequence"/>
</dbReference>
<dbReference type="InterPro" id="IPR011990">
    <property type="entry name" value="TPR-like_helical_dom_sf"/>
</dbReference>
<evidence type="ECO:0000313" key="9">
    <source>
        <dbReference type="EMBL" id="KAF2077086.1"/>
    </source>
</evidence>
<dbReference type="GO" id="GO:0005778">
    <property type="term" value="C:peroxisomal membrane"/>
    <property type="evidence" value="ECO:0007669"/>
    <property type="project" value="TreeGrafter"/>
</dbReference>
<dbReference type="SMART" id="SM00028">
    <property type="entry name" value="TPR"/>
    <property type="match status" value="5"/>
</dbReference>
<keyword evidence="10" id="KW-1185">Reference proteome</keyword>
<dbReference type="InterPro" id="IPR024111">
    <property type="entry name" value="PEX5/PEX5L"/>
</dbReference>
<evidence type="ECO:0000256" key="3">
    <source>
        <dbReference type="ARBA" id="ARBA00005348"/>
    </source>
</evidence>
<accession>A0A8J4UW19</accession>
<reference evidence="9" key="1">
    <citation type="submission" date="2020-01" db="EMBL/GenBank/DDBJ databases">
        <title>Development of genomics and gene disruption for Polysphondylium violaceum indicates a role for the polyketide synthase stlB in stalk morphogenesis.</title>
        <authorList>
            <person name="Narita B."/>
            <person name="Kawabe Y."/>
            <person name="Kin K."/>
            <person name="Saito T."/>
            <person name="Gibbs R."/>
            <person name="Kuspa A."/>
            <person name="Muzny D."/>
            <person name="Queller D."/>
            <person name="Richards S."/>
            <person name="Strassman J."/>
            <person name="Sucgang R."/>
            <person name="Worley K."/>
            <person name="Schaap P."/>
        </authorList>
    </citation>
    <scope>NUCLEOTIDE SEQUENCE</scope>
    <source>
        <strain evidence="9">QSvi11</strain>
    </source>
</reference>
<comment type="subcellular location">
    <subcellularLocation>
        <location evidence="2">Cytoplasm</location>
    </subcellularLocation>
    <subcellularLocation>
        <location evidence="1">Peroxisome</location>
    </subcellularLocation>
</comment>
<gene>
    <name evidence="9" type="ORF">CYY_001595</name>
</gene>
<dbReference type="PANTHER" id="PTHR10130">
    <property type="entry name" value="PEROXISOMAL TARGETING SIGNAL 1 RECEPTOR PEX5"/>
    <property type="match status" value="1"/>
</dbReference>
<dbReference type="PROSITE" id="PS50005">
    <property type="entry name" value="TPR"/>
    <property type="match status" value="4"/>
</dbReference>
<comment type="caution">
    <text evidence="9">The sequence shown here is derived from an EMBL/GenBank/DDBJ whole genome shotgun (WGS) entry which is preliminary data.</text>
</comment>
<proteinExistence type="inferred from homology"/>
<dbReference type="PANTHER" id="PTHR10130:SF0">
    <property type="entry name" value="GH08708P"/>
    <property type="match status" value="1"/>
</dbReference>
<protein>
    <recommendedName>
        <fullName evidence="11">Peroxin-5</fullName>
    </recommendedName>
</protein>
<comment type="similarity">
    <text evidence="3">Belongs to the peroxisomal targeting signal receptor family.</text>
</comment>
<feature type="repeat" description="TPR" evidence="8">
    <location>
        <begin position="540"/>
        <end position="573"/>
    </location>
</feature>
<feature type="repeat" description="TPR" evidence="8">
    <location>
        <begin position="574"/>
        <end position="607"/>
    </location>
</feature>
<evidence type="ECO:0008006" key="11">
    <source>
        <dbReference type="Google" id="ProtNLM"/>
    </source>
</evidence>
<evidence type="ECO:0000256" key="1">
    <source>
        <dbReference type="ARBA" id="ARBA00004275"/>
    </source>
</evidence>
<dbReference type="GO" id="GO:0005829">
    <property type="term" value="C:cytosol"/>
    <property type="evidence" value="ECO:0007669"/>
    <property type="project" value="TreeGrafter"/>
</dbReference>
<dbReference type="GO" id="GO:0016560">
    <property type="term" value="P:protein import into peroxisome matrix, docking"/>
    <property type="evidence" value="ECO:0007669"/>
    <property type="project" value="TreeGrafter"/>
</dbReference>
<dbReference type="GO" id="GO:0005052">
    <property type="term" value="F:peroxisome matrix targeting signal-1 binding"/>
    <property type="evidence" value="ECO:0007669"/>
    <property type="project" value="TreeGrafter"/>
</dbReference>
<dbReference type="EMBL" id="AJWJ01000039">
    <property type="protein sequence ID" value="KAF2077086.1"/>
    <property type="molecule type" value="Genomic_DNA"/>
</dbReference>
<keyword evidence="6 8" id="KW-0802">TPR repeat</keyword>
<evidence type="ECO:0000313" key="10">
    <source>
        <dbReference type="Proteomes" id="UP000695562"/>
    </source>
</evidence>
<evidence type="ECO:0000256" key="7">
    <source>
        <dbReference type="ARBA" id="ARBA00023140"/>
    </source>
</evidence>
<dbReference type="InterPro" id="IPR019734">
    <property type="entry name" value="TPR_rpt"/>
</dbReference>
<sequence length="646" mass="75464">MSVFRDLVEGECSQPNAMGSFMQGFTSDKNGLYHDRWEGGEHQIFEDEEYDEPHLDNVFHRGGGDEDINLMMDRNLNFRDQDDFQQQHQPPVSHVAEQLQRFFQDFIMSTKEKHLMQTIPLDDIGLSHEDKFKIKNRTEVLFRHISEDDRGFTNDQLNRLFDSLDINPEQMVDKQFEDFDQHWKSNDWENDYHRTTTTTTNTGYLEDPYRNDVPHEIIPEVGEDFAHAWEEADHQEDYENAWFEEDEGGFDPFESAWEQGYDDKSVDAAWDETARKTLSDITRPITQINDPKLKNSKFMKFMNQLNTGESTIVDNEVVHNPNFQKEHHEDVQQWTDDYESFHEHATADRLAEYQFTIDQINEQDTLERGLDLFNEGLISDAIASLESEVKRNPDNSTAWMYLGLAHAENDQDGNAIICLSKCLQLDPQNPKARIALAVSYTNDYQKEKALDTLEDWLRINPDYSHILRHRPPMDTDNPYVDTWKRHNMTSDLFLEAARTKPNNPDPEVQTALGLLYNMSYEYEKAVDCFKVALQHSPQDYQLWNKLGATLANSNKSQEALGAYFKALEQKPTYVRARSNLGISYLSLNMYREAAQTFLGAISIHPESTHIWDNLKMVFRLMNREDLVQKINLNTRDINQFTDEFPL</sequence>
<dbReference type="SUPFAM" id="SSF48452">
    <property type="entry name" value="TPR-like"/>
    <property type="match status" value="1"/>
</dbReference>
<evidence type="ECO:0000256" key="6">
    <source>
        <dbReference type="ARBA" id="ARBA00022803"/>
    </source>
</evidence>
<organism evidence="9 10">
    <name type="scientific">Polysphondylium violaceum</name>
    <dbReference type="NCBI Taxonomy" id="133409"/>
    <lineage>
        <taxon>Eukaryota</taxon>
        <taxon>Amoebozoa</taxon>
        <taxon>Evosea</taxon>
        <taxon>Eumycetozoa</taxon>
        <taxon>Dictyostelia</taxon>
        <taxon>Dictyosteliales</taxon>
        <taxon>Dictyosteliaceae</taxon>
        <taxon>Polysphondylium</taxon>
    </lineage>
</organism>
<keyword evidence="5" id="KW-0677">Repeat</keyword>